<evidence type="ECO:0000256" key="10">
    <source>
        <dbReference type="RuleBase" id="RU364027"/>
    </source>
</evidence>
<dbReference type="GO" id="GO:0000422">
    <property type="term" value="P:autophagy of mitochondrion"/>
    <property type="evidence" value="ECO:0007669"/>
    <property type="project" value="TreeGrafter"/>
</dbReference>
<dbReference type="InterPro" id="IPR007241">
    <property type="entry name" value="Autophagy-rel_prot_9"/>
</dbReference>
<reference evidence="12" key="2">
    <citation type="submission" date="2018-05" db="EMBL/GenBank/DDBJ databases">
        <title>OmerRS3 (Oryza meridionalis Reference Sequence Version 3).</title>
        <authorList>
            <person name="Zhang J."/>
            <person name="Kudrna D."/>
            <person name="Lee S."/>
            <person name="Talag J."/>
            <person name="Welchert J."/>
            <person name="Wing R.A."/>
        </authorList>
    </citation>
    <scope>NUCLEOTIDE SEQUENCE [LARGE SCALE GENOMIC DNA]</scope>
    <source>
        <strain evidence="12">cv. OR44</strain>
    </source>
</reference>
<evidence type="ECO:0000256" key="11">
    <source>
        <dbReference type="SAM" id="MobiDB-lite"/>
    </source>
</evidence>
<dbReference type="AlphaFoldDB" id="A0A0E0CY08"/>
<accession>A0A0E0CY08</accession>
<feature type="compositionally biased region" description="Pro residues" evidence="11">
    <location>
        <begin position="100"/>
        <end position="110"/>
    </location>
</feature>
<feature type="transmembrane region" description="Helical" evidence="10">
    <location>
        <begin position="287"/>
        <end position="305"/>
    </location>
</feature>
<evidence type="ECO:0000256" key="7">
    <source>
        <dbReference type="ARBA" id="ARBA00023006"/>
    </source>
</evidence>
<proteinExistence type="inferred from homology"/>
<keyword evidence="5 10" id="KW-0812">Transmembrane</keyword>
<dbReference type="GO" id="GO:0061709">
    <property type="term" value="P:reticulophagy"/>
    <property type="evidence" value="ECO:0007669"/>
    <property type="project" value="TreeGrafter"/>
</dbReference>
<evidence type="ECO:0000256" key="3">
    <source>
        <dbReference type="ARBA" id="ARBA00018074"/>
    </source>
</evidence>
<evidence type="ECO:0000256" key="8">
    <source>
        <dbReference type="ARBA" id="ARBA00023055"/>
    </source>
</evidence>
<feature type="transmembrane region" description="Helical" evidence="10">
    <location>
        <begin position="445"/>
        <end position="464"/>
    </location>
</feature>
<sequence>MAPRSQITWRRWRPAQREATRAQQQPPTRSKAKPNPWINETNKNDPPVQYDSILSPIPSRLLETHHPLLVSSFVSRLVFPVLLRAIPQPSPKPQSTASRLPPPPRAPLPPCAGDRRCPPDSREGRAGHRIASRGGDTDDDRNVQPRFNWPWRSESPLSAQLLIDIPPEIELSDYRRLPGSGSESPSGLLHGEGFKDEPIADLDIFFERLYEYFCAKGLRCIITKWIIEMLNVLFMVCCIGFFFLIVDWNALGHLKCGVEALESGEKPCDLMQVVKHNPLVPFTFPKMITIGSMVILTTYGLINFLKFFVQLRNFLTSPAVLKKRLVFVGISMLILSPCLVIFPLVYLILRHAEEIYNHPSTASSRRWSNLSRWIFREYNEVDHFFRHRMNNSAVHSLNYLKQFPTPLISIMAKFISFVSGGLAGALIIIGFLGESVLEGHIFGRNLFWYTIVFGTIAAISRKVVADELQVIDPEGAMCNVVQQTHYMPKRWRGKEDSEVVRREFETLFQFTIVMLLEEMASIFITPYLLIFEVPKRVDDILRFISDFTIYVDGVGDVCSLSLFDFRRHGNRNYASPFDALKTLRSSQGKMEKSFLSFQSVYPSWEPNAEGKQFLTNLQKFKEKQIRQQALAQYQAMEASGLVASTRGHRDDIFHQLLPSDIHNRAEAVSPAVYNLGPLGLLDTDQRSHPYILDWYYVCHPPHLDRTEAPYFNEVFPETSENTGSAAFKASEIEEARGWDSDTVPPLRADRDEWNFNHERVRSHMDASTSSNLFHHAPVEHRDTKGNIIDWWAQAPEHSTGQQGSFLEPPEFGNRYVAGNRSSYHSGDVSDGSVEELERRYNRSSSSWRRPQDLSTTRYMDDSDIEEGLNLPFADLPQKDEDARHGTSDTNDPTPVGLPVRIIPRSSDPV</sequence>
<name>A0A0E0CY08_9ORYZ</name>
<dbReference type="PANTHER" id="PTHR13038">
    <property type="entry name" value="APG9 AUTOPHAGY 9"/>
    <property type="match status" value="1"/>
</dbReference>
<keyword evidence="9 10" id="KW-0472">Membrane</keyword>
<comment type="similarity">
    <text evidence="2 10">Belongs to the ATG9 family.</text>
</comment>
<organism evidence="12">
    <name type="scientific">Oryza meridionalis</name>
    <dbReference type="NCBI Taxonomy" id="40149"/>
    <lineage>
        <taxon>Eukaryota</taxon>
        <taxon>Viridiplantae</taxon>
        <taxon>Streptophyta</taxon>
        <taxon>Embryophyta</taxon>
        <taxon>Tracheophyta</taxon>
        <taxon>Spermatophyta</taxon>
        <taxon>Magnoliopsida</taxon>
        <taxon>Liliopsida</taxon>
        <taxon>Poales</taxon>
        <taxon>Poaceae</taxon>
        <taxon>BOP clade</taxon>
        <taxon>Oryzoideae</taxon>
        <taxon>Oryzeae</taxon>
        <taxon>Oryzinae</taxon>
        <taxon>Oryza</taxon>
    </lineage>
</organism>
<dbReference type="GO" id="GO:0006869">
    <property type="term" value="P:lipid transport"/>
    <property type="evidence" value="ECO:0007669"/>
    <property type="project" value="UniProtKB-KW"/>
</dbReference>
<feature type="region of interest" description="Disordered" evidence="11">
    <location>
        <begin position="1"/>
        <end position="50"/>
    </location>
</feature>
<evidence type="ECO:0000256" key="5">
    <source>
        <dbReference type="ARBA" id="ARBA00022692"/>
    </source>
</evidence>
<keyword evidence="6 10" id="KW-1133">Transmembrane helix</keyword>
<dbReference type="GO" id="GO:0034727">
    <property type="term" value="P:piecemeal microautophagy of the nucleus"/>
    <property type="evidence" value="ECO:0007669"/>
    <property type="project" value="TreeGrafter"/>
</dbReference>
<evidence type="ECO:0000256" key="9">
    <source>
        <dbReference type="ARBA" id="ARBA00023136"/>
    </source>
</evidence>
<evidence type="ECO:0000256" key="2">
    <source>
        <dbReference type="ARBA" id="ARBA00006185"/>
    </source>
</evidence>
<protein>
    <recommendedName>
        <fullName evidence="3 10">Autophagy-related protein 9</fullName>
    </recommendedName>
</protein>
<evidence type="ECO:0000256" key="1">
    <source>
        <dbReference type="ARBA" id="ARBA00004511"/>
    </source>
</evidence>
<evidence type="ECO:0000256" key="4">
    <source>
        <dbReference type="ARBA" id="ARBA00022448"/>
    </source>
</evidence>
<feature type="transmembrane region" description="Helical" evidence="10">
    <location>
        <begin position="225"/>
        <end position="245"/>
    </location>
</feature>
<evidence type="ECO:0000313" key="12">
    <source>
        <dbReference type="EnsemblPlants" id="OMERI03G09780.3"/>
    </source>
</evidence>
<dbReference type="Pfam" id="PF04109">
    <property type="entry name" value="ATG9"/>
    <property type="match status" value="2"/>
</dbReference>
<dbReference type="Gramene" id="OMERI03G09780.3">
    <property type="protein sequence ID" value="OMERI03G09780.3"/>
    <property type="gene ID" value="OMERI03G09780"/>
</dbReference>
<keyword evidence="13" id="KW-1185">Reference proteome</keyword>
<dbReference type="EnsemblPlants" id="OMERI03G09780.3">
    <property type="protein sequence ID" value="OMERI03G09780.3"/>
    <property type="gene ID" value="OMERI03G09780"/>
</dbReference>
<feature type="transmembrane region" description="Helical" evidence="10">
    <location>
        <begin position="325"/>
        <end position="349"/>
    </location>
</feature>
<feature type="region of interest" description="Disordered" evidence="11">
    <location>
        <begin position="798"/>
        <end position="909"/>
    </location>
</feature>
<comment type="subcellular location">
    <subcellularLocation>
        <location evidence="1 10">Preautophagosomal structure membrane</location>
        <topology evidence="1 10">Multi-pass membrane protein</topology>
    </subcellularLocation>
</comment>
<keyword evidence="7 10" id="KW-0072">Autophagy</keyword>
<dbReference type="GO" id="GO:0034045">
    <property type="term" value="C:phagophore assembly site membrane"/>
    <property type="evidence" value="ECO:0007669"/>
    <property type="project" value="UniProtKB-SubCell"/>
</dbReference>
<evidence type="ECO:0000256" key="6">
    <source>
        <dbReference type="ARBA" id="ARBA00022989"/>
    </source>
</evidence>
<feature type="compositionally biased region" description="Basic and acidic residues" evidence="11">
    <location>
        <begin position="876"/>
        <end position="886"/>
    </location>
</feature>
<dbReference type="GO" id="GO:0005776">
    <property type="term" value="C:autophagosome"/>
    <property type="evidence" value="ECO:0007669"/>
    <property type="project" value="TreeGrafter"/>
</dbReference>
<dbReference type="PANTHER" id="PTHR13038:SF10">
    <property type="entry name" value="AUTOPHAGY-RELATED PROTEIN 9"/>
    <property type="match status" value="1"/>
</dbReference>
<dbReference type="GO" id="GO:0034497">
    <property type="term" value="P:protein localization to phagophore assembly site"/>
    <property type="evidence" value="ECO:0007669"/>
    <property type="project" value="TreeGrafter"/>
</dbReference>
<feature type="compositionally biased region" description="Basic and acidic residues" evidence="11">
    <location>
        <begin position="113"/>
        <end position="126"/>
    </location>
</feature>
<feature type="region of interest" description="Disordered" evidence="11">
    <location>
        <begin position="86"/>
        <end position="144"/>
    </location>
</feature>
<evidence type="ECO:0000313" key="13">
    <source>
        <dbReference type="Proteomes" id="UP000008021"/>
    </source>
</evidence>
<feature type="transmembrane region" description="Helical" evidence="10">
    <location>
        <begin position="407"/>
        <end position="433"/>
    </location>
</feature>
<comment type="function">
    <text evidence="10">Phospholipid scramblase involved in autophagy. Cycles between the preautophagosomal structure/phagophore assembly site (PAS) and the cytoplasmic vesicle pool and supplies membrane for the growing autophagosome. Lipid scramblase activity plays a key role in preautophagosomal structure/phagophore assembly by distributing the phospholipids that arrive through ATG2 from the cytoplasmic to the luminal leaflet of the bilayer, thereby driving autophagosomal membrane expansion.</text>
</comment>
<keyword evidence="8 10" id="KW-0445">Lipid transport</keyword>
<dbReference type="Proteomes" id="UP000008021">
    <property type="component" value="Chromosome 3"/>
</dbReference>
<keyword evidence="4 10" id="KW-0813">Transport</keyword>
<reference evidence="12" key="1">
    <citation type="submission" date="2015-04" db="UniProtKB">
        <authorList>
            <consortium name="EnsemblPlants"/>
        </authorList>
    </citation>
    <scope>IDENTIFICATION</scope>
</reference>